<comment type="subunit">
    <text evidence="12">Component of the PAM complex.</text>
</comment>
<evidence type="ECO:0000256" key="1">
    <source>
        <dbReference type="ARBA" id="ARBA00004448"/>
    </source>
</evidence>
<dbReference type="GO" id="GO:0030150">
    <property type="term" value="P:protein import into mitochondrial matrix"/>
    <property type="evidence" value="ECO:0007669"/>
    <property type="project" value="UniProtKB-UniRule"/>
</dbReference>
<comment type="caution">
    <text evidence="13">The sequence shown here is derived from an EMBL/GenBank/DDBJ whole genome shotgun (WGS) entry which is preliminary data.</text>
</comment>
<dbReference type="PANTHER" id="PTHR28021:SF1">
    <property type="entry name" value="PRESEQUENCE TRANSLOCATED-ASSOCIATED MOTOR SUBUNIT PAM17, MITOCHONDRIAL"/>
    <property type="match status" value="1"/>
</dbReference>
<comment type="similarity">
    <text evidence="2 12">Belongs to the PAM17 family.</text>
</comment>
<keyword evidence="4 12" id="KW-0812">Transmembrane</keyword>
<dbReference type="STRING" id="40998.A0A2P8A3V4"/>
<keyword evidence="6 12" id="KW-0653">Protein transport</keyword>
<keyword evidence="3 12" id="KW-0813">Transport</keyword>
<dbReference type="Proteomes" id="UP000243723">
    <property type="component" value="Unassembled WGS sequence"/>
</dbReference>
<keyword evidence="14" id="KW-1185">Reference proteome</keyword>
<evidence type="ECO:0000256" key="12">
    <source>
        <dbReference type="RuleBase" id="RU367146"/>
    </source>
</evidence>
<evidence type="ECO:0000256" key="3">
    <source>
        <dbReference type="ARBA" id="ARBA00022448"/>
    </source>
</evidence>
<keyword evidence="8 12" id="KW-1133">Transmembrane helix</keyword>
<evidence type="ECO:0000256" key="8">
    <source>
        <dbReference type="ARBA" id="ARBA00022989"/>
    </source>
</evidence>
<evidence type="ECO:0000256" key="7">
    <source>
        <dbReference type="ARBA" id="ARBA00022946"/>
    </source>
</evidence>
<protein>
    <recommendedName>
        <fullName evidence="12">Presequence translocated-associated motor subunit PAM17</fullName>
    </recommendedName>
</protein>
<gene>
    <name evidence="13" type="ORF">B9Z65_2536</name>
</gene>
<dbReference type="PANTHER" id="PTHR28021">
    <property type="entry name" value="PRESEQUENCE TRANSLOCATED-ASSOCIATED MOTOR SUBUNIT PAM17, MITOCHONDRIAL"/>
    <property type="match status" value="1"/>
</dbReference>
<name>A0A2P8A3V4_9PEZI</name>
<dbReference type="GO" id="GO:0001405">
    <property type="term" value="C:PAM complex, Tim23 associated import motor"/>
    <property type="evidence" value="ECO:0007669"/>
    <property type="project" value="UniProtKB-UniRule"/>
</dbReference>
<comment type="subcellular location">
    <subcellularLocation>
        <location evidence="1 12">Mitochondrion inner membrane</location>
        <topology evidence="1 12">Multi-pass membrane protein</topology>
    </subcellularLocation>
</comment>
<feature type="transmembrane region" description="Helical" evidence="12">
    <location>
        <begin position="123"/>
        <end position="149"/>
    </location>
</feature>
<evidence type="ECO:0000313" key="13">
    <source>
        <dbReference type="EMBL" id="PSK55147.1"/>
    </source>
</evidence>
<keyword evidence="9 12" id="KW-0811">Translocation</keyword>
<keyword evidence="7" id="KW-0809">Transit peptide</keyword>
<organism evidence="13 14">
    <name type="scientific">Elsinoe australis</name>
    <dbReference type="NCBI Taxonomy" id="40998"/>
    <lineage>
        <taxon>Eukaryota</taxon>
        <taxon>Fungi</taxon>
        <taxon>Dikarya</taxon>
        <taxon>Ascomycota</taxon>
        <taxon>Pezizomycotina</taxon>
        <taxon>Dothideomycetes</taxon>
        <taxon>Dothideomycetidae</taxon>
        <taxon>Myriangiales</taxon>
        <taxon>Elsinoaceae</taxon>
        <taxon>Elsinoe</taxon>
    </lineage>
</organism>
<evidence type="ECO:0000256" key="5">
    <source>
        <dbReference type="ARBA" id="ARBA00022792"/>
    </source>
</evidence>
<proteinExistence type="inferred from homology"/>
<dbReference type="Pfam" id="PF08566">
    <property type="entry name" value="Pam17"/>
    <property type="match status" value="1"/>
</dbReference>
<keyword evidence="11 12" id="KW-0472">Membrane</keyword>
<keyword evidence="10 12" id="KW-0496">Mitochondrion</keyword>
<dbReference type="InterPro" id="IPR013875">
    <property type="entry name" value="Pam17"/>
</dbReference>
<dbReference type="EMBL" id="NHZQ01000067">
    <property type="protein sequence ID" value="PSK55147.1"/>
    <property type="molecule type" value="Genomic_DNA"/>
</dbReference>
<evidence type="ECO:0000313" key="14">
    <source>
        <dbReference type="Proteomes" id="UP000243723"/>
    </source>
</evidence>
<evidence type="ECO:0000256" key="9">
    <source>
        <dbReference type="ARBA" id="ARBA00023010"/>
    </source>
</evidence>
<keyword evidence="5 12" id="KW-0999">Mitochondrion inner membrane</keyword>
<dbReference type="AlphaFoldDB" id="A0A2P8A3V4"/>
<evidence type="ECO:0000256" key="2">
    <source>
        <dbReference type="ARBA" id="ARBA00006837"/>
    </source>
</evidence>
<evidence type="ECO:0000256" key="10">
    <source>
        <dbReference type="ARBA" id="ARBA00023128"/>
    </source>
</evidence>
<accession>A0A2P8A3V4</accession>
<comment type="function">
    <text evidence="12">Component of the PAM complex, a complex required for the translocation of transit peptide-containing proteins from the inner membrane into the mitochondrial matrix in an ATP-dependent manner.</text>
</comment>
<evidence type="ECO:0000256" key="11">
    <source>
        <dbReference type="ARBA" id="ARBA00023136"/>
    </source>
</evidence>
<dbReference type="OrthoDB" id="5970083at2759"/>
<feature type="transmembrane region" description="Helical" evidence="12">
    <location>
        <begin position="81"/>
        <end position="103"/>
    </location>
</feature>
<evidence type="ECO:0000256" key="6">
    <source>
        <dbReference type="ARBA" id="ARBA00022927"/>
    </source>
</evidence>
<sequence>MSLSPAARHLVKPTCTRQLQTTSQHWRFPYPAQRFSGKPAAAAFSTSVVRSDSATTQSSTQAQTPQLTWNDFLKMRRTRRYVNLFTSVGTAVGSVAVTAPLALQYEVDNQIASVTGLDPFIALGLTITAVGGFGWLMGPFVGNASFLLYNRRTKDSIAKKERDFYDHIKRFRADPASSSVNNPVPDYYGEKIGSVADYRRWLKDQRAFNRKKNKNLL</sequence>
<reference evidence="13 14" key="1">
    <citation type="submission" date="2017-05" db="EMBL/GenBank/DDBJ databases">
        <title>Draft genome sequence of Elsinoe australis.</title>
        <authorList>
            <person name="Cheng Q."/>
        </authorList>
    </citation>
    <scope>NUCLEOTIDE SEQUENCE [LARGE SCALE GENOMIC DNA]</scope>
    <source>
        <strain evidence="13 14">NL1</strain>
    </source>
</reference>
<evidence type="ECO:0000256" key="4">
    <source>
        <dbReference type="ARBA" id="ARBA00022692"/>
    </source>
</evidence>